<accession>A0A1X9T3X3</accession>
<gene>
    <name evidence="1" type="ORF">AR543_p0067</name>
</gene>
<geneLocation type="plasmid" evidence="1 2">
    <name>unnamed1</name>
</geneLocation>
<dbReference type="KEGG" id="pbv:AR543_p0067"/>
<proteinExistence type="predicted"/>
<dbReference type="EMBL" id="CP021170">
    <property type="protein sequence ID" value="ARR10675.1"/>
    <property type="molecule type" value="Genomic_DNA"/>
</dbReference>
<dbReference type="Proteomes" id="UP000078148">
    <property type="component" value="Plasmid unnamed1"/>
</dbReference>
<evidence type="ECO:0000313" key="2">
    <source>
        <dbReference type="Proteomes" id="UP000078148"/>
    </source>
</evidence>
<name>A0A1X9T3X3_9BACL</name>
<keyword evidence="1" id="KW-0614">Plasmid</keyword>
<dbReference type="RefSeq" id="WP_087071387.1">
    <property type="nucleotide sequence ID" value="NZ_CP021170.1"/>
</dbReference>
<protein>
    <submittedName>
        <fullName evidence="1">Uncharacterized protein</fullName>
    </submittedName>
</protein>
<sequence>MNSKRKIVKALMAKGYRARAVDRIDHTWSVAYTQNEQASELLTGQTVTQVLEQIGELPDALETLKTD</sequence>
<dbReference type="AlphaFoldDB" id="A0A1X9T3X3"/>
<reference evidence="1 2" key="1">
    <citation type="journal article" date="2016" name="Int. J. Syst. Evol. Microbiol.">
        <title>Paenibacillus damxungensis sp. nov., isolated from raw yak (Bos grunniens) milk.</title>
        <authorList>
            <person name="Wu Z."/>
            <person name="Gao C."/>
            <person name="Han J."/>
            <person name="Liu Z."/>
        </authorList>
    </citation>
    <scope>NUCLEOTIDE SEQUENCE [LARGE SCALE GENOMIC DNA]</scope>
    <source>
        <strain evidence="1 2">BD3526</strain>
        <plasmid evidence="1 2">unnamed1</plasmid>
    </source>
</reference>
<keyword evidence="2" id="KW-1185">Reference proteome</keyword>
<evidence type="ECO:0000313" key="1">
    <source>
        <dbReference type="EMBL" id="ARR10675.1"/>
    </source>
</evidence>
<organism evidence="1 2">
    <name type="scientific">Paenibacillus bovis</name>
    <dbReference type="NCBI Taxonomy" id="1616788"/>
    <lineage>
        <taxon>Bacteria</taxon>
        <taxon>Bacillati</taxon>
        <taxon>Bacillota</taxon>
        <taxon>Bacilli</taxon>
        <taxon>Bacillales</taxon>
        <taxon>Paenibacillaceae</taxon>
        <taxon>Paenibacillus</taxon>
    </lineage>
</organism>